<feature type="region of interest" description="Disordered" evidence="1">
    <location>
        <begin position="261"/>
        <end position="290"/>
    </location>
</feature>
<reference evidence="3" key="2">
    <citation type="journal article" date="2021" name="PeerJ">
        <title>Extensive microbial diversity within the chicken gut microbiome revealed by metagenomics and culture.</title>
        <authorList>
            <person name="Gilroy R."/>
            <person name="Ravi A."/>
            <person name="Getino M."/>
            <person name="Pursley I."/>
            <person name="Horton D.L."/>
            <person name="Alikhan N.F."/>
            <person name="Baker D."/>
            <person name="Gharbi K."/>
            <person name="Hall N."/>
            <person name="Watson M."/>
            <person name="Adriaenssens E.M."/>
            <person name="Foster-Nyarko E."/>
            <person name="Jarju S."/>
            <person name="Secka A."/>
            <person name="Antonio M."/>
            <person name="Oren A."/>
            <person name="Chaudhuri R.R."/>
            <person name="La Ragione R."/>
            <person name="Hildebrand F."/>
            <person name="Pallen M.J."/>
        </authorList>
    </citation>
    <scope>NUCLEOTIDE SEQUENCE</scope>
    <source>
        <strain evidence="3">20514</strain>
    </source>
</reference>
<dbReference type="AlphaFoldDB" id="A0A9D9HDM0"/>
<protein>
    <submittedName>
        <fullName evidence="3">VWA domain-containing protein</fullName>
    </submittedName>
</protein>
<evidence type="ECO:0000256" key="1">
    <source>
        <dbReference type="SAM" id="MobiDB-lite"/>
    </source>
</evidence>
<dbReference type="Proteomes" id="UP000810252">
    <property type="component" value="Unassembled WGS sequence"/>
</dbReference>
<proteinExistence type="predicted"/>
<dbReference type="PANTHER" id="PTHR41248:SF1">
    <property type="entry name" value="NORD PROTEIN"/>
    <property type="match status" value="1"/>
</dbReference>
<evidence type="ECO:0000259" key="2">
    <source>
        <dbReference type="SMART" id="SM00327"/>
    </source>
</evidence>
<dbReference type="SUPFAM" id="SSF53300">
    <property type="entry name" value="vWA-like"/>
    <property type="match status" value="1"/>
</dbReference>
<sequence length="602" mass="66771">MTTQEKIDSLCRDFLQRNGRNFTSVRRSGRIGWESVLPRGAAYSEAVLRVNDRAELHKVAYSHARDMIVAMNIPFRVRISLTGKCSCTDSRTVFVATEMFDDGKLSPGEAVDIFTGLTVHEGCHLLYTDFSVIGMAGNRIVADLSNLIEDERIEMLCGEERPGLSNFLACTKYYYFDRHSSRHIDPPAGRRQERTCRLFNSILALIRYTGALDMDDVAEFVDILLKVREIVVPYPRTTAETLEAAEKIYSIIRDFYEQEKDQGEVGDAPGNGGGQETGAGPAPRRRGRTVEREMSDCLDGILSSLEKSFSGNSCDGSYALDPSMMSCTVREDGCRFGRALSGEIEIGVQDGVNICLPEPSKELYEDSLERVRRFIPAMANALRGNGADRRAEIRGLRSGMLDTGRLAEAVQGVENIYRMETVSRADRLAVCVLVDESGSMYGEKMQSARDAAVLLNEALSSVRNVDLFIYGHTTEGRSFVKLKAYREGRKPADRYALGGIGADDCNVDSLAIREAACRVRAATREKCLFFVISDGAPCEPPQNVRKAVRELSKSGFTFVSIGIDFISEAGMMYDNHVSMTDMTRFAPELGKLIKKAIMTTQR</sequence>
<gene>
    <name evidence="3" type="ORF">IAC29_00200</name>
</gene>
<dbReference type="Pfam" id="PF00092">
    <property type="entry name" value="VWA"/>
    <property type="match status" value="1"/>
</dbReference>
<evidence type="ECO:0000313" key="4">
    <source>
        <dbReference type="Proteomes" id="UP000810252"/>
    </source>
</evidence>
<accession>A0A9D9HDM0</accession>
<feature type="domain" description="VWFA" evidence="2">
    <location>
        <begin position="427"/>
        <end position="597"/>
    </location>
</feature>
<organism evidence="3 4">
    <name type="scientific">Candidatus Cryptobacteroides merdigallinarum</name>
    <dbReference type="NCBI Taxonomy" id="2840770"/>
    <lineage>
        <taxon>Bacteria</taxon>
        <taxon>Pseudomonadati</taxon>
        <taxon>Bacteroidota</taxon>
        <taxon>Bacteroidia</taxon>
        <taxon>Bacteroidales</taxon>
        <taxon>Candidatus Cryptobacteroides</taxon>
    </lineage>
</organism>
<dbReference type="Gene3D" id="3.40.50.410">
    <property type="entry name" value="von Willebrand factor, type A domain"/>
    <property type="match status" value="1"/>
</dbReference>
<dbReference type="SMART" id="SM00327">
    <property type="entry name" value="VWA"/>
    <property type="match status" value="1"/>
</dbReference>
<dbReference type="PANTHER" id="PTHR41248">
    <property type="entry name" value="NORD PROTEIN"/>
    <property type="match status" value="1"/>
</dbReference>
<evidence type="ECO:0000313" key="3">
    <source>
        <dbReference type="EMBL" id="MBO8447676.1"/>
    </source>
</evidence>
<dbReference type="InterPro" id="IPR051928">
    <property type="entry name" value="NorD/CobT"/>
</dbReference>
<dbReference type="InterPro" id="IPR002035">
    <property type="entry name" value="VWF_A"/>
</dbReference>
<dbReference type="EMBL" id="JADIMQ010000003">
    <property type="protein sequence ID" value="MBO8447676.1"/>
    <property type="molecule type" value="Genomic_DNA"/>
</dbReference>
<reference evidence="3" key="1">
    <citation type="submission" date="2020-10" db="EMBL/GenBank/DDBJ databases">
        <authorList>
            <person name="Gilroy R."/>
        </authorList>
    </citation>
    <scope>NUCLEOTIDE SEQUENCE</scope>
    <source>
        <strain evidence="3">20514</strain>
    </source>
</reference>
<comment type="caution">
    <text evidence="3">The sequence shown here is derived from an EMBL/GenBank/DDBJ whole genome shotgun (WGS) entry which is preliminary data.</text>
</comment>
<dbReference type="InterPro" id="IPR036465">
    <property type="entry name" value="vWFA_dom_sf"/>
</dbReference>
<name>A0A9D9HDM0_9BACT</name>